<proteinExistence type="predicted"/>
<protein>
    <submittedName>
        <fullName evidence="2">Predicted protein</fullName>
    </submittedName>
</protein>
<dbReference type="KEGG" id="mpp:MICPUCDRAFT_53022"/>
<dbReference type="Proteomes" id="UP000001876">
    <property type="component" value="Unassembled WGS sequence"/>
</dbReference>
<name>C1N5S6_MICPC</name>
<sequence length="103" mass="10898">MDDDDDVTTTTSASPRATKSPRVPARGNDGGSGGGGGGSVRASWRMTGDLNLPWRPRIDLTGQTTFGFIDAGVERGCLIVGYREEWGISALDAVAQLVAPFKW</sequence>
<evidence type="ECO:0000313" key="3">
    <source>
        <dbReference type="Proteomes" id="UP000001876"/>
    </source>
</evidence>
<dbReference type="PANTHER" id="PTHR34123:SF1">
    <property type="entry name" value="OS04G0578200 PROTEIN"/>
    <property type="match status" value="1"/>
</dbReference>
<dbReference type="GeneID" id="9688648"/>
<dbReference type="RefSeq" id="XP_003063208.1">
    <property type="nucleotide sequence ID" value="XM_003063162.1"/>
</dbReference>
<dbReference type="OrthoDB" id="348976at2759"/>
<feature type="compositionally biased region" description="Gly residues" evidence="1">
    <location>
        <begin position="28"/>
        <end position="39"/>
    </location>
</feature>
<accession>C1N5S6</accession>
<organism evidence="3">
    <name type="scientific">Micromonas pusilla (strain CCMP1545)</name>
    <name type="common">Picoplanktonic green alga</name>
    <dbReference type="NCBI Taxonomy" id="564608"/>
    <lineage>
        <taxon>Eukaryota</taxon>
        <taxon>Viridiplantae</taxon>
        <taxon>Chlorophyta</taxon>
        <taxon>Mamiellophyceae</taxon>
        <taxon>Mamiellales</taxon>
        <taxon>Mamiellaceae</taxon>
        <taxon>Micromonas</taxon>
    </lineage>
</organism>
<dbReference type="PANTHER" id="PTHR34123">
    <property type="entry name" value="OS04G0578200 PROTEIN"/>
    <property type="match status" value="1"/>
</dbReference>
<reference evidence="2 3" key="1">
    <citation type="journal article" date="2009" name="Science">
        <title>Green evolution and dynamic adaptations revealed by genomes of the marine picoeukaryotes Micromonas.</title>
        <authorList>
            <person name="Worden A.Z."/>
            <person name="Lee J.H."/>
            <person name="Mock T."/>
            <person name="Rouze P."/>
            <person name="Simmons M.P."/>
            <person name="Aerts A.L."/>
            <person name="Allen A.E."/>
            <person name="Cuvelier M.L."/>
            <person name="Derelle E."/>
            <person name="Everett M.V."/>
            <person name="Foulon E."/>
            <person name="Grimwood J."/>
            <person name="Gundlach H."/>
            <person name="Henrissat B."/>
            <person name="Napoli C."/>
            <person name="McDonald S.M."/>
            <person name="Parker M.S."/>
            <person name="Rombauts S."/>
            <person name="Salamov A."/>
            <person name="Von Dassow P."/>
            <person name="Badger J.H."/>
            <person name="Coutinho P.M."/>
            <person name="Demir E."/>
            <person name="Dubchak I."/>
            <person name="Gentemann C."/>
            <person name="Eikrem W."/>
            <person name="Gready J.E."/>
            <person name="John U."/>
            <person name="Lanier W."/>
            <person name="Lindquist E.A."/>
            <person name="Lucas S."/>
            <person name="Mayer K.F."/>
            <person name="Moreau H."/>
            <person name="Not F."/>
            <person name="Otillar R."/>
            <person name="Panaud O."/>
            <person name="Pangilinan J."/>
            <person name="Paulsen I."/>
            <person name="Piegu B."/>
            <person name="Poliakov A."/>
            <person name="Robbens S."/>
            <person name="Schmutz J."/>
            <person name="Toulza E."/>
            <person name="Wyss T."/>
            <person name="Zelensky A."/>
            <person name="Zhou K."/>
            <person name="Armbrust E.V."/>
            <person name="Bhattacharya D."/>
            <person name="Goodenough U.W."/>
            <person name="Van de Peer Y."/>
            <person name="Grigoriev I.V."/>
        </authorList>
    </citation>
    <scope>NUCLEOTIDE SEQUENCE [LARGE SCALE GENOMIC DNA]</scope>
    <source>
        <strain evidence="2 3">CCMP1545</strain>
    </source>
</reference>
<keyword evidence="3" id="KW-1185">Reference proteome</keyword>
<evidence type="ECO:0000256" key="1">
    <source>
        <dbReference type="SAM" id="MobiDB-lite"/>
    </source>
</evidence>
<gene>
    <name evidence="2" type="ORF">MICPUCDRAFT_53022</name>
</gene>
<dbReference type="EMBL" id="GG663748">
    <property type="protein sequence ID" value="EEH52344.1"/>
    <property type="molecule type" value="Genomic_DNA"/>
</dbReference>
<dbReference type="AlphaFoldDB" id="C1N5S6"/>
<evidence type="ECO:0000313" key="2">
    <source>
        <dbReference type="EMBL" id="EEH52344.1"/>
    </source>
</evidence>
<feature type="region of interest" description="Disordered" evidence="1">
    <location>
        <begin position="1"/>
        <end position="42"/>
    </location>
</feature>